<name>A0A3B0C1K4_9FLAO</name>
<sequence length="273" mass="32018">MSSKYLGKYNDVPLFLILIPIINTINYHLTYATIRWDWYTYTTYSIDTVTGYIAWWLIRRTILWMDRTMPYEKALVKRLVLQLLITNLVAQGFIILATETINALFGEGPLPTGFYTYNLFIFFIWILVINGIYVGFYLYDQWRIAQSLREKDKKLRSKGFSVVLGNSIKQIAFEQIAVFYVEDKATFLRTKTGEQFVLDDSLNKILPELPGEIFFRLNRKYIVHREQIKGYRKEVNGKLLVEFDSGLSMETSIVSRITAPDFKKWFSITAPRS</sequence>
<dbReference type="RefSeq" id="WP_120712471.1">
    <property type="nucleotide sequence ID" value="NZ_RBCJ01000003.1"/>
</dbReference>
<accession>A0A3B0C1K4</accession>
<proteinExistence type="predicted"/>
<dbReference type="Pfam" id="PF04397">
    <property type="entry name" value="LytTR"/>
    <property type="match status" value="1"/>
</dbReference>
<dbReference type="AlphaFoldDB" id="A0A3B0C1K4"/>
<evidence type="ECO:0000313" key="4">
    <source>
        <dbReference type="Proteomes" id="UP000276603"/>
    </source>
</evidence>
<keyword evidence="1" id="KW-0472">Membrane</keyword>
<gene>
    <name evidence="3" type="ORF">D7Z94_15315</name>
</gene>
<comment type="caution">
    <text evidence="3">The sequence shown here is derived from an EMBL/GenBank/DDBJ whole genome shotgun (WGS) entry which is preliminary data.</text>
</comment>
<dbReference type="PROSITE" id="PS50930">
    <property type="entry name" value="HTH_LYTTR"/>
    <property type="match status" value="1"/>
</dbReference>
<feature type="transmembrane region" description="Helical" evidence="1">
    <location>
        <begin position="79"/>
        <end position="97"/>
    </location>
</feature>
<protein>
    <submittedName>
        <fullName evidence="3">LytTR family transcriptional regulator</fullName>
    </submittedName>
</protein>
<evidence type="ECO:0000313" key="3">
    <source>
        <dbReference type="EMBL" id="RKN79663.1"/>
    </source>
</evidence>
<feature type="transmembrane region" description="Helical" evidence="1">
    <location>
        <begin position="12"/>
        <end position="32"/>
    </location>
</feature>
<keyword evidence="4" id="KW-1185">Reference proteome</keyword>
<dbReference type="InterPro" id="IPR007492">
    <property type="entry name" value="LytTR_DNA-bd_dom"/>
</dbReference>
<dbReference type="GO" id="GO:0003677">
    <property type="term" value="F:DNA binding"/>
    <property type="evidence" value="ECO:0007669"/>
    <property type="project" value="InterPro"/>
</dbReference>
<reference evidence="3 4" key="1">
    <citation type="submission" date="2018-10" db="EMBL/GenBank/DDBJ databases">
        <title>Ulvibacterium marinum gen. nov., sp. nov., a novel marine bacterium of the family Flavobacteriaceae, isolated from a culture of the green alga Ulva prolifera.</title>
        <authorList>
            <person name="Zhang Z."/>
        </authorList>
    </citation>
    <scope>NUCLEOTIDE SEQUENCE [LARGE SCALE GENOMIC DNA]</scope>
    <source>
        <strain evidence="3 4">CCMM003</strain>
    </source>
</reference>
<dbReference type="Gene3D" id="2.40.50.1020">
    <property type="entry name" value="LytTr DNA-binding domain"/>
    <property type="match status" value="1"/>
</dbReference>
<feature type="transmembrane region" description="Helical" evidence="1">
    <location>
        <begin position="117"/>
        <end position="139"/>
    </location>
</feature>
<organism evidence="3 4">
    <name type="scientific">Ulvibacterium marinum</name>
    <dbReference type="NCBI Taxonomy" id="2419782"/>
    <lineage>
        <taxon>Bacteria</taxon>
        <taxon>Pseudomonadati</taxon>
        <taxon>Bacteroidota</taxon>
        <taxon>Flavobacteriia</taxon>
        <taxon>Flavobacteriales</taxon>
        <taxon>Flavobacteriaceae</taxon>
        <taxon>Ulvibacterium</taxon>
    </lineage>
</organism>
<keyword evidence="1" id="KW-1133">Transmembrane helix</keyword>
<dbReference type="OrthoDB" id="1420878at2"/>
<feature type="domain" description="HTH LytTR-type" evidence="2">
    <location>
        <begin position="160"/>
        <end position="268"/>
    </location>
</feature>
<dbReference type="SMART" id="SM00850">
    <property type="entry name" value="LytTR"/>
    <property type="match status" value="1"/>
</dbReference>
<dbReference type="Proteomes" id="UP000276603">
    <property type="component" value="Unassembled WGS sequence"/>
</dbReference>
<keyword evidence="1" id="KW-0812">Transmembrane</keyword>
<evidence type="ECO:0000259" key="2">
    <source>
        <dbReference type="PROSITE" id="PS50930"/>
    </source>
</evidence>
<feature type="transmembrane region" description="Helical" evidence="1">
    <location>
        <begin position="38"/>
        <end position="58"/>
    </location>
</feature>
<evidence type="ECO:0000256" key="1">
    <source>
        <dbReference type="SAM" id="Phobius"/>
    </source>
</evidence>
<dbReference type="EMBL" id="RBCJ01000003">
    <property type="protein sequence ID" value="RKN79663.1"/>
    <property type="molecule type" value="Genomic_DNA"/>
</dbReference>